<dbReference type="EMBL" id="KK914239">
    <property type="protein sequence ID" value="KDP45085.1"/>
    <property type="molecule type" value="Genomic_DNA"/>
</dbReference>
<dbReference type="Proteomes" id="UP000027138">
    <property type="component" value="Unassembled WGS sequence"/>
</dbReference>
<name>A0A067LK57_JATCU</name>
<evidence type="ECO:0000313" key="2">
    <source>
        <dbReference type="Proteomes" id="UP000027138"/>
    </source>
</evidence>
<reference evidence="1 2" key="1">
    <citation type="journal article" date="2014" name="PLoS ONE">
        <title>Global Analysis of Gene Expression Profiles in Physic Nut (Jatropha curcas L.) Seedlings Exposed to Salt Stress.</title>
        <authorList>
            <person name="Zhang L."/>
            <person name="Zhang C."/>
            <person name="Wu P."/>
            <person name="Chen Y."/>
            <person name="Li M."/>
            <person name="Jiang H."/>
            <person name="Wu G."/>
        </authorList>
    </citation>
    <scope>NUCLEOTIDE SEQUENCE [LARGE SCALE GENOMIC DNA]</scope>
    <source>
        <strain evidence="2">cv. GZQX0401</strain>
        <tissue evidence="1">Young leaves</tissue>
    </source>
</reference>
<protein>
    <submittedName>
        <fullName evidence="1">Uncharacterized protein</fullName>
    </submittedName>
</protein>
<organism evidence="1 2">
    <name type="scientific">Jatropha curcas</name>
    <name type="common">Barbados nut</name>
    <dbReference type="NCBI Taxonomy" id="180498"/>
    <lineage>
        <taxon>Eukaryota</taxon>
        <taxon>Viridiplantae</taxon>
        <taxon>Streptophyta</taxon>
        <taxon>Embryophyta</taxon>
        <taxon>Tracheophyta</taxon>
        <taxon>Spermatophyta</taxon>
        <taxon>Magnoliopsida</taxon>
        <taxon>eudicotyledons</taxon>
        <taxon>Gunneridae</taxon>
        <taxon>Pentapetalae</taxon>
        <taxon>rosids</taxon>
        <taxon>fabids</taxon>
        <taxon>Malpighiales</taxon>
        <taxon>Euphorbiaceae</taxon>
        <taxon>Crotonoideae</taxon>
        <taxon>Jatropheae</taxon>
        <taxon>Jatropha</taxon>
    </lineage>
</organism>
<keyword evidence="2" id="KW-1185">Reference proteome</keyword>
<proteinExistence type="predicted"/>
<accession>A0A067LK57</accession>
<dbReference type="AlphaFoldDB" id="A0A067LK57"/>
<evidence type="ECO:0000313" key="1">
    <source>
        <dbReference type="EMBL" id="KDP45085.1"/>
    </source>
</evidence>
<gene>
    <name evidence="1" type="ORF">JCGZ_20161</name>
</gene>
<sequence length="72" mass="8498">MVEARWQGWRQLETRRKEEKERRIERRQWRAMKALQACLSLSETRRGIKRTRAALGEGGDGGREMVTQAGRQ</sequence>